<dbReference type="OrthoDB" id="9778595at2"/>
<dbReference type="STRING" id="1007103.GCA_000213315_04521"/>
<dbReference type="AlphaFoldDB" id="A0A164AQ06"/>
<evidence type="ECO:0000256" key="7">
    <source>
        <dbReference type="ARBA" id="ARBA00022842"/>
    </source>
</evidence>
<accession>A0A164AQ06</accession>
<comment type="similarity">
    <text evidence="10">Belongs to the ApbE family.</text>
</comment>
<dbReference type="SUPFAM" id="SSF143631">
    <property type="entry name" value="ApbE-like"/>
    <property type="match status" value="1"/>
</dbReference>
<comment type="cofactor">
    <cofactor evidence="11">
        <name>Mg(2+)</name>
        <dbReference type="ChEBI" id="CHEBI:18420"/>
    </cofactor>
    <cofactor evidence="11">
        <name>Mn(2+)</name>
        <dbReference type="ChEBI" id="CHEBI:29035"/>
    </cofactor>
    <text evidence="11">Magnesium. Can also use manganese.</text>
</comment>
<dbReference type="InterPro" id="IPR024932">
    <property type="entry name" value="ApbE"/>
</dbReference>
<evidence type="ECO:0000256" key="1">
    <source>
        <dbReference type="ARBA" id="ARBA00011955"/>
    </source>
</evidence>
<comment type="catalytic activity">
    <reaction evidence="9 10">
        <text>L-threonyl-[protein] + FAD = FMN-L-threonyl-[protein] + AMP + H(+)</text>
        <dbReference type="Rhea" id="RHEA:36847"/>
        <dbReference type="Rhea" id="RHEA-COMP:11060"/>
        <dbReference type="Rhea" id="RHEA-COMP:11061"/>
        <dbReference type="ChEBI" id="CHEBI:15378"/>
        <dbReference type="ChEBI" id="CHEBI:30013"/>
        <dbReference type="ChEBI" id="CHEBI:57692"/>
        <dbReference type="ChEBI" id="CHEBI:74257"/>
        <dbReference type="ChEBI" id="CHEBI:456215"/>
        <dbReference type="EC" id="2.7.1.180"/>
    </reaction>
</comment>
<keyword evidence="5 10" id="KW-0479">Metal-binding</keyword>
<evidence type="ECO:0000256" key="2">
    <source>
        <dbReference type="ARBA" id="ARBA00016337"/>
    </source>
</evidence>
<gene>
    <name evidence="12" type="ORF">AV654_00070</name>
</gene>
<keyword evidence="3 10" id="KW-0285">Flavoprotein</keyword>
<dbReference type="PANTHER" id="PTHR30040:SF2">
    <property type="entry name" value="FAD:PROTEIN FMN TRANSFERASE"/>
    <property type="match status" value="1"/>
</dbReference>
<keyword evidence="13" id="KW-1185">Reference proteome</keyword>
<feature type="binding site" evidence="11">
    <location>
        <position position="154"/>
    </location>
    <ligand>
        <name>Mg(2+)</name>
        <dbReference type="ChEBI" id="CHEBI:18420"/>
    </ligand>
</feature>
<dbReference type="EMBL" id="LQRA01000001">
    <property type="protein sequence ID" value="KZE84342.1"/>
    <property type="molecule type" value="Genomic_DNA"/>
</dbReference>
<evidence type="ECO:0000256" key="6">
    <source>
        <dbReference type="ARBA" id="ARBA00022827"/>
    </source>
</evidence>
<dbReference type="Gene3D" id="3.10.520.10">
    <property type="entry name" value="ApbE-like domains"/>
    <property type="match status" value="1"/>
</dbReference>
<evidence type="ECO:0000256" key="8">
    <source>
        <dbReference type="ARBA" id="ARBA00031306"/>
    </source>
</evidence>
<keyword evidence="7 10" id="KW-0460">Magnesium</keyword>
<proteinExistence type="inferred from homology"/>
<evidence type="ECO:0000256" key="9">
    <source>
        <dbReference type="ARBA" id="ARBA00048540"/>
    </source>
</evidence>
<dbReference type="GO" id="GO:0016740">
    <property type="term" value="F:transferase activity"/>
    <property type="evidence" value="ECO:0007669"/>
    <property type="project" value="UniProtKB-UniRule"/>
</dbReference>
<reference evidence="13" key="1">
    <citation type="submission" date="2016-01" db="EMBL/GenBank/DDBJ databases">
        <title>Draft genome of Chromobacterium sp. F49.</title>
        <authorList>
            <person name="Hong K.W."/>
        </authorList>
    </citation>
    <scope>NUCLEOTIDE SEQUENCE [LARGE SCALE GENOMIC DNA]</scope>
    <source>
        <strain evidence="13">M63</strain>
    </source>
</reference>
<dbReference type="eggNOG" id="COG1477">
    <property type="taxonomic scope" value="Bacteria"/>
</dbReference>
<evidence type="ECO:0000256" key="4">
    <source>
        <dbReference type="ARBA" id="ARBA00022679"/>
    </source>
</evidence>
<evidence type="ECO:0000256" key="11">
    <source>
        <dbReference type="PIRSR" id="PIRSR006268-2"/>
    </source>
</evidence>
<name>A0A164AQ06_9BACL</name>
<dbReference type="InterPro" id="IPR003374">
    <property type="entry name" value="ApbE-like_sf"/>
</dbReference>
<dbReference type="Pfam" id="PF02424">
    <property type="entry name" value="ApbE"/>
    <property type="match status" value="1"/>
</dbReference>
<dbReference type="PIRSF" id="PIRSF006268">
    <property type="entry name" value="ApbE"/>
    <property type="match status" value="1"/>
</dbReference>
<evidence type="ECO:0000256" key="3">
    <source>
        <dbReference type="ARBA" id="ARBA00022630"/>
    </source>
</evidence>
<dbReference type="EC" id="2.7.1.180" evidence="1 10"/>
<evidence type="ECO:0000256" key="5">
    <source>
        <dbReference type="ARBA" id="ARBA00022723"/>
    </source>
</evidence>
<dbReference type="GO" id="GO:0046872">
    <property type="term" value="F:metal ion binding"/>
    <property type="evidence" value="ECO:0007669"/>
    <property type="project" value="UniProtKB-UniRule"/>
</dbReference>
<evidence type="ECO:0000313" key="13">
    <source>
        <dbReference type="Proteomes" id="UP000076563"/>
    </source>
</evidence>
<comment type="caution">
    <text evidence="12">The sequence shown here is derived from an EMBL/GenBank/DDBJ whole genome shotgun (WGS) entry which is preliminary data.</text>
</comment>
<protein>
    <recommendedName>
        <fullName evidence="2 10">FAD:protein FMN transferase</fullName>
        <ecNumber evidence="1 10">2.7.1.180</ecNumber>
    </recommendedName>
    <alternativeName>
        <fullName evidence="8 10">Flavin transferase</fullName>
    </alternativeName>
</protein>
<evidence type="ECO:0000313" key="12">
    <source>
        <dbReference type="EMBL" id="KZE84342.1"/>
    </source>
</evidence>
<dbReference type="PANTHER" id="PTHR30040">
    <property type="entry name" value="THIAMINE BIOSYNTHESIS LIPOPROTEIN APBE"/>
    <property type="match status" value="1"/>
</dbReference>
<organism evidence="12 13">
    <name type="scientific">Paenibacillus elgii</name>
    <dbReference type="NCBI Taxonomy" id="189691"/>
    <lineage>
        <taxon>Bacteria</taxon>
        <taxon>Bacillati</taxon>
        <taxon>Bacillota</taxon>
        <taxon>Bacilli</taxon>
        <taxon>Bacillales</taxon>
        <taxon>Paenibacillaceae</taxon>
        <taxon>Paenibacillus</taxon>
    </lineage>
</organism>
<sequence>MISVKENLHHTAFRAMNTDIEVAYFNDSERFDLEDQVRDWFEFVEERFSRFRPQSELSYLNRSAGRICMVSETMLEVLRLADSYRARTDGMFNPLILKALRAAGYDATFDQVRQRPGYRSTSEPDSISMDGAWELDPAMKSVRLPLQAEIDLGGIVKGWAVSRLARWMREAWAVPCGMVNAGGDLAVWGASPRNKEQSWLIGIQNPWNPGEDAGVLHLKEGAAATSSTLGRQWLTQNSVMHHLIDPRTMSPSRSDVVQCTVAGSDAVECEIWAKTICIAGLEHGLSLFRAEAAGCEALLFLRDGRTHFIGANASPAVRWQLPTATLRH</sequence>
<evidence type="ECO:0000256" key="10">
    <source>
        <dbReference type="PIRNR" id="PIRNR006268"/>
    </source>
</evidence>
<dbReference type="Proteomes" id="UP000076563">
    <property type="component" value="Unassembled WGS sequence"/>
</dbReference>
<keyword evidence="6 10" id="KW-0274">FAD</keyword>
<keyword evidence="4 10" id="KW-0808">Transferase</keyword>